<dbReference type="GO" id="GO:0015171">
    <property type="term" value="F:amino acid transmembrane transporter activity"/>
    <property type="evidence" value="ECO:0007669"/>
    <property type="project" value="TreeGrafter"/>
</dbReference>
<comment type="subcellular location">
    <subcellularLocation>
        <location evidence="1">Cell membrane</location>
        <topology evidence="1">Multi-pass membrane protein</topology>
    </subcellularLocation>
</comment>
<keyword evidence="5 6" id="KW-0472">Membrane</keyword>
<feature type="transmembrane region" description="Helical" evidence="6">
    <location>
        <begin position="113"/>
        <end position="135"/>
    </location>
</feature>
<keyword evidence="3 6" id="KW-0812">Transmembrane</keyword>
<dbReference type="EMBL" id="QXHD01000004">
    <property type="protein sequence ID" value="NEZ56834.1"/>
    <property type="molecule type" value="Genomic_DNA"/>
</dbReference>
<dbReference type="Pfam" id="PF01810">
    <property type="entry name" value="LysE"/>
    <property type="match status" value="1"/>
</dbReference>
<feature type="transmembrane region" description="Helical" evidence="6">
    <location>
        <begin position="141"/>
        <end position="160"/>
    </location>
</feature>
<organism evidence="7 8">
    <name type="scientific">Adonisia turfae CCMR0081</name>
    <dbReference type="NCBI Taxonomy" id="2292702"/>
    <lineage>
        <taxon>Bacteria</taxon>
        <taxon>Bacillati</taxon>
        <taxon>Cyanobacteriota</taxon>
        <taxon>Adonisia</taxon>
        <taxon>Adonisia turfae</taxon>
    </lineage>
</organism>
<name>A0A6M0RKS0_9CYAN</name>
<evidence type="ECO:0000256" key="6">
    <source>
        <dbReference type="SAM" id="Phobius"/>
    </source>
</evidence>
<keyword evidence="8" id="KW-1185">Reference proteome</keyword>
<evidence type="ECO:0000256" key="4">
    <source>
        <dbReference type="ARBA" id="ARBA00022989"/>
    </source>
</evidence>
<dbReference type="GO" id="GO:0005886">
    <property type="term" value="C:plasma membrane"/>
    <property type="evidence" value="ECO:0007669"/>
    <property type="project" value="UniProtKB-SubCell"/>
</dbReference>
<sequence length="201" mass="21062">MISLFLRGLVLGISIAAPVGPIGLLCIRRSLSYGTITGLLSGLGAATADGVYGAIAAFGLAFISNFLTNQARWLGIIGGLFLCYLGITTFLSKPAEKTAETSRTGLAGAYLSTFGLTLTNPATILSFVLLFAGFAPTGLDYGQAVVMVGGVFLGSALWWLILSSGVSRLRHWLTPGRLVWVNRVFGVLITGFGIVALSWRG</sequence>
<protein>
    <submittedName>
        <fullName evidence="7">LysE family translocator</fullName>
    </submittedName>
</protein>
<feature type="transmembrane region" description="Helical" evidence="6">
    <location>
        <begin position="39"/>
        <end position="67"/>
    </location>
</feature>
<evidence type="ECO:0000313" key="8">
    <source>
        <dbReference type="Proteomes" id="UP000481033"/>
    </source>
</evidence>
<dbReference type="AlphaFoldDB" id="A0A6M0RKS0"/>
<dbReference type="InterPro" id="IPR001123">
    <property type="entry name" value="LeuE-type"/>
</dbReference>
<evidence type="ECO:0000256" key="3">
    <source>
        <dbReference type="ARBA" id="ARBA00022692"/>
    </source>
</evidence>
<dbReference type="RefSeq" id="WP_163698828.1">
    <property type="nucleotide sequence ID" value="NZ_QXHD01000004.1"/>
</dbReference>
<feature type="transmembrane region" description="Helical" evidence="6">
    <location>
        <begin position="6"/>
        <end position="27"/>
    </location>
</feature>
<evidence type="ECO:0000256" key="2">
    <source>
        <dbReference type="ARBA" id="ARBA00022475"/>
    </source>
</evidence>
<feature type="transmembrane region" description="Helical" evidence="6">
    <location>
        <begin position="73"/>
        <end position="92"/>
    </location>
</feature>
<feature type="transmembrane region" description="Helical" evidence="6">
    <location>
        <begin position="180"/>
        <end position="199"/>
    </location>
</feature>
<proteinExistence type="predicted"/>
<dbReference type="PANTHER" id="PTHR30086">
    <property type="entry name" value="ARGININE EXPORTER PROTEIN ARGO"/>
    <property type="match status" value="1"/>
</dbReference>
<evidence type="ECO:0000313" key="7">
    <source>
        <dbReference type="EMBL" id="NEZ56834.1"/>
    </source>
</evidence>
<gene>
    <name evidence="7" type="ORF">DXZ20_14320</name>
</gene>
<accession>A0A6M0RKS0</accession>
<keyword evidence="2" id="KW-1003">Cell membrane</keyword>
<evidence type="ECO:0000256" key="1">
    <source>
        <dbReference type="ARBA" id="ARBA00004651"/>
    </source>
</evidence>
<keyword evidence="4 6" id="KW-1133">Transmembrane helix</keyword>
<dbReference type="PANTHER" id="PTHR30086:SF20">
    <property type="entry name" value="ARGININE EXPORTER PROTEIN ARGO-RELATED"/>
    <property type="match status" value="1"/>
</dbReference>
<comment type="caution">
    <text evidence="7">The sequence shown here is derived from an EMBL/GenBank/DDBJ whole genome shotgun (WGS) entry which is preliminary data.</text>
</comment>
<evidence type="ECO:0000256" key="5">
    <source>
        <dbReference type="ARBA" id="ARBA00023136"/>
    </source>
</evidence>
<dbReference type="Proteomes" id="UP000481033">
    <property type="component" value="Unassembled WGS sequence"/>
</dbReference>
<reference evidence="7 8" key="1">
    <citation type="journal article" date="2020" name="Microb. Ecol.">
        <title>Ecogenomics of the Marine Benthic Filamentous Cyanobacterium Adonisia.</title>
        <authorList>
            <person name="Walter J.M."/>
            <person name="Coutinho F.H."/>
            <person name="Leomil L."/>
            <person name="Hargreaves P.I."/>
            <person name="Campeao M.E."/>
            <person name="Vieira V.V."/>
            <person name="Silva B.S."/>
            <person name="Fistarol G.O."/>
            <person name="Salomon P.S."/>
            <person name="Sawabe T."/>
            <person name="Mino S."/>
            <person name="Hosokawa M."/>
            <person name="Miyashita H."/>
            <person name="Maruyama F."/>
            <person name="van Verk M.C."/>
            <person name="Dutilh B.E."/>
            <person name="Thompson C.C."/>
            <person name="Thompson F.L."/>
        </authorList>
    </citation>
    <scope>NUCLEOTIDE SEQUENCE [LARGE SCALE GENOMIC DNA]</scope>
    <source>
        <strain evidence="7 8">CCMR0081</strain>
    </source>
</reference>